<organism evidence="2 3">
    <name type="scientific">Dyella flava</name>
    <dbReference type="NCBI Taxonomy" id="1920170"/>
    <lineage>
        <taxon>Bacteria</taxon>
        <taxon>Pseudomonadati</taxon>
        <taxon>Pseudomonadota</taxon>
        <taxon>Gammaproteobacteria</taxon>
        <taxon>Lysobacterales</taxon>
        <taxon>Rhodanobacteraceae</taxon>
        <taxon>Dyella</taxon>
    </lineage>
</organism>
<evidence type="ECO:0000256" key="1">
    <source>
        <dbReference type="SAM" id="Phobius"/>
    </source>
</evidence>
<keyword evidence="1" id="KW-1133">Transmembrane helix</keyword>
<keyword evidence="1" id="KW-0812">Transmembrane</keyword>
<keyword evidence="1" id="KW-0472">Membrane</keyword>
<feature type="transmembrane region" description="Helical" evidence="1">
    <location>
        <begin position="120"/>
        <end position="140"/>
    </location>
</feature>
<proteinExistence type="predicted"/>
<feature type="transmembrane region" description="Helical" evidence="1">
    <location>
        <begin position="147"/>
        <end position="166"/>
    </location>
</feature>
<evidence type="ECO:0000313" key="3">
    <source>
        <dbReference type="Proteomes" id="UP001430149"/>
    </source>
</evidence>
<reference evidence="2" key="1">
    <citation type="submission" date="2020-10" db="EMBL/GenBank/DDBJ databases">
        <title>Phylogeny of dyella-like bacteria.</title>
        <authorList>
            <person name="Fu J."/>
        </authorList>
    </citation>
    <scope>NUCLEOTIDE SEQUENCE</scope>
    <source>
        <strain evidence="2">DHOC52</strain>
    </source>
</reference>
<comment type="caution">
    <text evidence="2">The sequence shown here is derived from an EMBL/GenBank/DDBJ whole genome shotgun (WGS) entry which is preliminary data.</text>
</comment>
<keyword evidence="3" id="KW-1185">Reference proteome</keyword>
<evidence type="ECO:0008006" key="4">
    <source>
        <dbReference type="Google" id="ProtNLM"/>
    </source>
</evidence>
<gene>
    <name evidence="2" type="ORF">ISP19_00605</name>
</gene>
<sequence length="185" mass="20262">MKALLGFMPFLVFALLSTAGYSNYGLLAGTATAALWIARDTFVSRKSPKILDMGTFVLFAALTIFTWTTHLSLSVALVRIVVDSGLLLIVLLTIMIGKPFTLEYAKESVPPSLWADARFIRGNVVISAAWAVALFVAVLADMAMWRGIISARGVAVIIFGAFYAAMRFTHQWHPDHQRAQAVAQR</sequence>
<feature type="transmembrane region" description="Helical" evidence="1">
    <location>
        <begin position="80"/>
        <end position="100"/>
    </location>
</feature>
<accession>A0ABS2K0N0</accession>
<feature type="transmembrane region" description="Helical" evidence="1">
    <location>
        <begin position="49"/>
        <end position="68"/>
    </location>
</feature>
<protein>
    <recommendedName>
        <fullName evidence="4">Intracellular septation protein A</fullName>
    </recommendedName>
</protein>
<name>A0ABS2K0N0_9GAMM</name>
<dbReference type="Proteomes" id="UP001430149">
    <property type="component" value="Unassembled WGS sequence"/>
</dbReference>
<evidence type="ECO:0000313" key="2">
    <source>
        <dbReference type="EMBL" id="MBM7123863.1"/>
    </source>
</evidence>
<dbReference type="RefSeq" id="WP_204678428.1">
    <property type="nucleotide sequence ID" value="NZ_BSNR01000026.1"/>
</dbReference>
<dbReference type="EMBL" id="JADIKE010000017">
    <property type="protein sequence ID" value="MBM7123863.1"/>
    <property type="molecule type" value="Genomic_DNA"/>
</dbReference>